<gene>
    <name evidence="2" type="ORF">UW41_C0010G0042</name>
</gene>
<dbReference type="EMBL" id="LCIE01000010">
    <property type="protein sequence ID" value="KKT49203.1"/>
    <property type="molecule type" value="Genomic_DNA"/>
</dbReference>
<dbReference type="AlphaFoldDB" id="A0A0G1HR98"/>
<feature type="transmembrane region" description="Helical" evidence="1">
    <location>
        <begin position="21"/>
        <end position="39"/>
    </location>
</feature>
<keyword evidence="1" id="KW-0812">Transmembrane</keyword>
<evidence type="ECO:0008006" key="4">
    <source>
        <dbReference type="Google" id="ProtNLM"/>
    </source>
</evidence>
<name>A0A0G1HR98_9BACT</name>
<proteinExistence type="predicted"/>
<organism evidence="2 3">
    <name type="scientific">Candidatus Collierbacteria bacterium GW2011_GWC2_44_18</name>
    <dbReference type="NCBI Taxonomy" id="1618392"/>
    <lineage>
        <taxon>Bacteria</taxon>
        <taxon>Candidatus Collieribacteriota</taxon>
    </lineage>
</organism>
<evidence type="ECO:0000256" key="1">
    <source>
        <dbReference type="SAM" id="Phobius"/>
    </source>
</evidence>
<accession>A0A0G1HR98</accession>
<keyword evidence="1" id="KW-0472">Membrane</keyword>
<protein>
    <recommendedName>
        <fullName evidence="4">SCP domain-containing protein</fullName>
    </recommendedName>
</protein>
<comment type="caution">
    <text evidence="2">The sequence shown here is derived from an EMBL/GenBank/DDBJ whole genome shotgun (WGS) entry which is preliminary data.</text>
</comment>
<dbReference type="PANTHER" id="PTHR31157">
    <property type="entry name" value="SCP DOMAIN-CONTAINING PROTEIN"/>
    <property type="match status" value="1"/>
</dbReference>
<dbReference type="STRING" id="1618392.UW41_C0010G0042"/>
<evidence type="ECO:0000313" key="3">
    <source>
        <dbReference type="Proteomes" id="UP000034172"/>
    </source>
</evidence>
<dbReference type="Gene3D" id="3.40.33.10">
    <property type="entry name" value="CAP"/>
    <property type="match status" value="2"/>
</dbReference>
<sequence>MFIKPVYTEILNIFYTELVKIFLRLVLLCAGIGIIIYGLKTIPLKNYGIDLTNRSIYVERNQTPFLPNWSINEVLTKINIARERSGFSKVKVSDKLNQAALSRLSVILTENDYEGKTTGLTREVAIKNAGYEANLIGDLLLTDFFKSNDPVMDWLANDISKGTLLHPDFREAGIAIKNGQDKVSVYVILVSPRKIVPPSKQPTWGGPDLWDLVNKRRVELGVNPLRQKDELCTIASIRLNALLELGKLDGHAGFVPVLERPDLKWISEKYNVSEFLAQGYSTPLETIKAWENTLGHKALLAGGEYVWGCIYAQNTFAVAIAAY</sequence>
<keyword evidence="1" id="KW-1133">Transmembrane helix</keyword>
<dbReference type="InterPro" id="IPR035940">
    <property type="entry name" value="CAP_sf"/>
</dbReference>
<dbReference type="SUPFAM" id="SSF55797">
    <property type="entry name" value="PR-1-like"/>
    <property type="match status" value="1"/>
</dbReference>
<evidence type="ECO:0000313" key="2">
    <source>
        <dbReference type="EMBL" id="KKT49203.1"/>
    </source>
</evidence>
<dbReference type="Proteomes" id="UP000034172">
    <property type="component" value="Unassembled WGS sequence"/>
</dbReference>
<dbReference type="PANTHER" id="PTHR31157:SF1">
    <property type="entry name" value="SCP DOMAIN-CONTAINING PROTEIN"/>
    <property type="match status" value="1"/>
</dbReference>
<reference evidence="2 3" key="1">
    <citation type="journal article" date="2015" name="Nature">
        <title>rRNA introns, odd ribosomes, and small enigmatic genomes across a large radiation of phyla.</title>
        <authorList>
            <person name="Brown C.T."/>
            <person name="Hug L.A."/>
            <person name="Thomas B.C."/>
            <person name="Sharon I."/>
            <person name="Castelle C.J."/>
            <person name="Singh A."/>
            <person name="Wilkins M.J."/>
            <person name="Williams K.H."/>
            <person name="Banfield J.F."/>
        </authorList>
    </citation>
    <scope>NUCLEOTIDE SEQUENCE [LARGE SCALE GENOMIC DNA]</scope>
</reference>